<dbReference type="AlphaFoldDB" id="A0A3M7KW98"/>
<dbReference type="GO" id="GO:0000978">
    <property type="term" value="F:RNA polymerase II cis-regulatory region sequence-specific DNA binding"/>
    <property type="evidence" value="ECO:0007669"/>
    <property type="project" value="TreeGrafter"/>
</dbReference>
<keyword evidence="6" id="KW-0539">Nucleus</keyword>
<dbReference type="GO" id="GO:0001006">
    <property type="term" value="F:RNA polymerase III type 3 promoter sequence-specific DNA binding"/>
    <property type="evidence" value="ECO:0007669"/>
    <property type="project" value="TreeGrafter"/>
</dbReference>
<organism evidence="7 8">
    <name type="scientific">Auxenochlorella protothecoides</name>
    <name type="common">Green microalga</name>
    <name type="synonym">Chlorella protothecoides</name>
    <dbReference type="NCBI Taxonomy" id="3075"/>
    <lineage>
        <taxon>Eukaryota</taxon>
        <taxon>Viridiplantae</taxon>
        <taxon>Chlorophyta</taxon>
        <taxon>core chlorophytes</taxon>
        <taxon>Trebouxiophyceae</taxon>
        <taxon>Chlorellales</taxon>
        <taxon>Chlorellaceae</taxon>
        <taxon>Auxenochlorella</taxon>
    </lineage>
</organism>
<accession>A0A3M7KW98</accession>
<comment type="caution">
    <text evidence="7">The sequence shown here is derived from an EMBL/GenBank/DDBJ whole genome shotgun (WGS) entry which is preliminary data.</text>
</comment>
<dbReference type="GO" id="GO:0005634">
    <property type="term" value="C:nucleus"/>
    <property type="evidence" value="ECO:0007669"/>
    <property type="project" value="UniProtKB-SubCell"/>
</dbReference>
<evidence type="ECO:0000256" key="5">
    <source>
        <dbReference type="ARBA" id="ARBA00023163"/>
    </source>
</evidence>
<dbReference type="GO" id="GO:0042795">
    <property type="term" value="P:snRNA transcription by RNA polymerase II"/>
    <property type="evidence" value="ECO:0007669"/>
    <property type="project" value="TreeGrafter"/>
</dbReference>
<reference evidence="8" key="1">
    <citation type="journal article" date="2018" name="Algal Res.">
        <title>Characterization of plant carbon substrate utilization by Auxenochlorella protothecoides.</title>
        <authorList>
            <person name="Vogler B.W."/>
            <person name="Starkenburg S.R."/>
            <person name="Sudasinghe N."/>
            <person name="Schambach J.Y."/>
            <person name="Rollin J.A."/>
            <person name="Pattathil S."/>
            <person name="Barry A.N."/>
        </authorList>
    </citation>
    <scope>NUCLEOTIDE SEQUENCE [LARGE SCALE GENOMIC DNA]</scope>
    <source>
        <strain evidence="8">UTEX 25</strain>
    </source>
</reference>
<sequence length="433" mass="46816">MPHRPSRVSDVIQSWTAFQGQLATTLNACPAADQEVDVDTSALAVQSEQDALGEPDAFGSQPPLPGAAAALSGAKPITAALLGTYRQRLEVFHAQRERERRLAAKMLLSVQASPLLSDAPSARASPLQAQEAAQEQRLACAAVPEEHCEGKARVAHDEALLHILVHVPSAGNLVSEEWLVRGSDTLRTLCGSLFCLSDLNARAVEEAENAARRGAGSERLSLAQPSAHVYVEGTFYVDTQTPGAKDCTASLRQYLRDQGQAAPPHPLPGSDRLDIQTTSFSVASMDVPLCDLWLRVGAAAPALYCHQGGCEHVLTLADVRRFDPGCDPPFVSQYPLQLSGPSYLQQRACEVCGIHSAKQVTYDDRYAPASPFFWCQGCFRAMHYDASGTALYTDFRVFPYAMDYHNFVVTGNRRVKRPPAAGIERTAAMQQAG</sequence>
<dbReference type="PANTHER" id="PTHR13421">
    <property type="entry name" value="SNRNA-ACTIVATING PROTEIN COMPLEX SUBUNIT 3"/>
    <property type="match status" value="1"/>
</dbReference>
<comment type="subcellular location">
    <subcellularLocation>
        <location evidence="1">Nucleus</location>
    </subcellularLocation>
</comment>
<evidence type="ECO:0000313" key="8">
    <source>
        <dbReference type="Proteomes" id="UP000279271"/>
    </source>
</evidence>
<evidence type="ECO:0008006" key="9">
    <source>
        <dbReference type="Google" id="ProtNLM"/>
    </source>
</evidence>
<evidence type="ECO:0000256" key="2">
    <source>
        <dbReference type="ARBA" id="ARBA00010410"/>
    </source>
</evidence>
<evidence type="ECO:0000313" key="7">
    <source>
        <dbReference type="EMBL" id="RMZ54119.1"/>
    </source>
</evidence>
<dbReference type="GO" id="GO:0042796">
    <property type="term" value="P:snRNA transcription by RNA polymerase III"/>
    <property type="evidence" value="ECO:0007669"/>
    <property type="project" value="TreeGrafter"/>
</dbReference>
<dbReference type="Pfam" id="PF12251">
    <property type="entry name" value="SNAPC3"/>
    <property type="match status" value="1"/>
</dbReference>
<dbReference type="PANTHER" id="PTHR13421:SF16">
    <property type="entry name" value="SNRNA-ACTIVATING PROTEIN COMPLEX SUBUNIT 3"/>
    <property type="match status" value="1"/>
</dbReference>
<keyword evidence="3" id="KW-0805">Transcription regulation</keyword>
<dbReference type="GO" id="GO:0019185">
    <property type="term" value="C:snRNA-activating protein complex"/>
    <property type="evidence" value="ECO:0007669"/>
    <property type="project" value="TreeGrafter"/>
</dbReference>
<comment type="similarity">
    <text evidence="2">Belongs to the SNAPC3/SRD2 family.</text>
</comment>
<keyword evidence="4" id="KW-0238">DNA-binding</keyword>
<dbReference type="InterPro" id="IPR022042">
    <property type="entry name" value="snRNA-activating_su3"/>
</dbReference>
<protein>
    <recommendedName>
        <fullName evidence="9">snRNA-activating protein complex subunit 3</fullName>
    </recommendedName>
</protein>
<dbReference type="GO" id="GO:0001046">
    <property type="term" value="F:core promoter sequence-specific DNA binding"/>
    <property type="evidence" value="ECO:0007669"/>
    <property type="project" value="TreeGrafter"/>
</dbReference>
<keyword evidence="5" id="KW-0804">Transcription</keyword>
<dbReference type="Proteomes" id="UP000279271">
    <property type="component" value="Unassembled WGS sequence"/>
</dbReference>
<evidence type="ECO:0000256" key="6">
    <source>
        <dbReference type="ARBA" id="ARBA00023242"/>
    </source>
</evidence>
<evidence type="ECO:0000256" key="1">
    <source>
        <dbReference type="ARBA" id="ARBA00004123"/>
    </source>
</evidence>
<proteinExistence type="inferred from homology"/>
<dbReference type="EMBL" id="QOKY01000184">
    <property type="protein sequence ID" value="RMZ54119.1"/>
    <property type="molecule type" value="Genomic_DNA"/>
</dbReference>
<evidence type="ECO:0000256" key="4">
    <source>
        <dbReference type="ARBA" id="ARBA00023125"/>
    </source>
</evidence>
<gene>
    <name evidence="7" type="ORF">APUTEX25_002696</name>
</gene>
<name>A0A3M7KW98_AUXPR</name>
<evidence type="ECO:0000256" key="3">
    <source>
        <dbReference type="ARBA" id="ARBA00023015"/>
    </source>
</evidence>
<dbReference type="GO" id="GO:0003681">
    <property type="term" value="F:bent DNA binding"/>
    <property type="evidence" value="ECO:0007669"/>
    <property type="project" value="TreeGrafter"/>
</dbReference>